<protein>
    <submittedName>
        <fullName evidence="9">Peptide/nickel transport system permease protein</fullName>
    </submittedName>
</protein>
<sequence length="297" mass="30955">MTSVDPAVKTVPAVTPSAADPHVPVVRKQRSVLVAFSYVWLGLLILAAILAPLLPIAPFDAAAGPPRESLQLGSIDLLLGTDQLGRSLLSRIINGAQVSLVVGAVAGLVGAVVGGVLGMVAGYLGGRVDSVIRLLADAMLAFPPLILLLALAAVLTPSVSTILIGLSLLVIPTFIRLARANTLAWASREFVTAARNVGAGSGRILFREILPNLLPTLGAYLPIVMAALIVAEGSLSFLGMGIPPPTPSWGGMISDGKDSIGDYPHMVFVPSFFIFCTVFALNQAGDHLRRRFDRGLS</sequence>
<feature type="transmembrane region" description="Helical" evidence="7">
    <location>
        <begin position="32"/>
        <end position="57"/>
    </location>
</feature>
<comment type="caution">
    <text evidence="9">The sequence shown here is derived from an EMBL/GenBank/DDBJ whole genome shotgun (WGS) entry which is preliminary data.</text>
</comment>
<feature type="transmembrane region" description="Helical" evidence="7">
    <location>
        <begin position="98"/>
        <end position="122"/>
    </location>
</feature>
<dbReference type="InterPro" id="IPR050366">
    <property type="entry name" value="BP-dependent_transpt_permease"/>
</dbReference>
<feature type="domain" description="ABC transmembrane type-1" evidence="8">
    <location>
        <begin position="96"/>
        <end position="285"/>
    </location>
</feature>
<dbReference type="InterPro" id="IPR000515">
    <property type="entry name" value="MetI-like"/>
</dbReference>
<evidence type="ECO:0000256" key="4">
    <source>
        <dbReference type="ARBA" id="ARBA00022692"/>
    </source>
</evidence>
<keyword evidence="6 7" id="KW-0472">Membrane</keyword>
<evidence type="ECO:0000313" key="9">
    <source>
        <dbReference type="EMBL" id="MBP2368896.1"/>
    </source>
</evidence>
<evidence type="ECO:0000256" key="5">
    <source>
        <dbReference type="ARBA" id="ARBA00022989"/>
    </source>
</evidence>
<organism evidence="9 10">
    <name type="scientific">Pseudonocardia parietis</name>
    <dbReference type="NCBI Taxonomy" id="570936"/>
    <lineage>
        <taxon>Bacteria</taxon>
        <taxon>Bacillati</taxon>
        <taxon>Actinomycetota</taxon>
        <taxon>Actinomycetes</taxon>
        <taxon>Pseudonocardiales</taxon>
        <taxon>Pseudonocardiaceae</taxon>
        <taxon>Pseudonocardia</taxon>
    </lineage>
</organism>
<dbReference type="Gene3D" id="1.10.3720.10">
    <property type="entry name" value="MetI-like"/>
    <property type="match status" value="1"/>
</dbReference>
<reference evidence="9 10" key="1">
    <citation type="submission" date="2021-03" db="EMBL/GenBank/DDBJ databases">
        <title>Sequencing the genomes of 1000 actinobacteria strains.</title>
        <authorList>
            <person name="Klenk H.-P."/>
        </authorList>
    </citation>
    <scope>NUCLEOTIDE SEQUENCE [LARGE SCALE GENOMIC DNA]</scope>
    <source>
        <strain evidence="9 10">DSM 45256</strain>
    </source>
</reference>
<dbReference type="InterPro" id="IPR035906">
    <property type="entry name" value="MetI-like_sf"/>
</dbReference>
<dbReference type="PANTHER" id="PTHR43386:SF1">
    <property type="entry name" value="D,D-DIPEPTIDE TRANSPORT SYSTEM PERMEASE PROTEIN DDPC-RELATED"/>
    <property type="match status" value="1"/>
</dbReference>
<dbReference type="PROSITE" id="PS50928">
    <property type="entry name" value="ABC_TM1"/>
    <property type="match status" value="1"/>
</dbReference>
<keyword evidence="2 7" id="KW-0813">Transport</keyword>
<dbReference type="Pfam" id="PF00528">
    <property type="entry name" value="BPD_transp_1"/>
    <property type="match status" value="1"/>
</dbReference>
<dbReference type="RefSeq" id="WP_210030615.1">
    <property type="nucleotide sequence ID" value="NZ_JAGINU010000001.1"/>
</dbReference>
<dbReference type="Proteomes" id="UP001519295">
    <property type="component" value="Unassembled WGS sequence"/>
</dbReference>
<proteinExistence type="inferred from homology"/>
<evidence type="ECO:0000259" key="8">
    <source>
        <dbReference type="PROSITE" id="PS50928"/>
    </source>
</evidence>
<comment type="subcellular location">
    <subcellularLocation>
        <location evidence="1 7">Cell membrane</location>
        <topology evidence="1 7">Multi-pass membrane protein</topology>
    </subcellularLocation>
</comment>
<accession>A0ABS4VY87</accession>
<feature type="transmembrane region" description="Helical" evidence="7">
    <location>
        <begin position="161"/>
        <end position="178"/>
    </location>
</feature>
<gene>
    <name evidence="9" type="ORF">JOF36_004592</name>
</gene>
<comment type="similarity">
    <text evidence="7">Belongs to the binding-protein-dependent transport system permease family.</text>
</comment>
<feature type="transmembrane region" description="Helical" evidence="7">
    <location>
        <begin position="217"/>
        <end position="243"/>
    </location>
</feature>
<keyword evidence="5 7" id="KW-1133">Transmembrane helix</keyword>
<keyword evidence="4 7" id="KW-0812">Transmembrane</keyword>
<evidence type="ECO:0000256" key="7">
    <source>
        <dbReference type="RuleBase" id="RU363032"/>
    </source>
</evidence>
<dbReference type="EMBL" id="JAGINU010000001">
    <property type="protein sequence ID" value="MBP2368896.1"/>
    <property type="molecule type" value="Genomic_DNA"/>
</dbReference>
<feature type="transmembrane region" description="Helical" evidence="7">
    <location>
        <begin position="263"/>
        <end position="281"/>
    </location>
</feature>
<dbReference type="SUPFAM" id="SSF161098">
    <property type="entry name" value="MetI-like"/>
    <property type="match status" value="1"/>
</dbReference>
<keyword evidence="3" id="KW-1003">Cell membrane</keyword>
<evidence type="ECO:0000313" key="10">
    <source>
        <dbReference type="Proteomes" id="UP001519295"/>
    </source>
</evidence>
<name>A0ABS4VY87_9PSEU</name>
<feature type="transmembrane region" description="Helical" evidence="7">
    <location>
        <begin position="134"/>
        <end position="155"/>
    </location>
</feature>
<dbReference type="CDD" id="cd06261">
    <property type="entry name" value="TM_PBP2"/>
    <property type="match status" value="1"/>
</dbReference>
<dbReference type="PANTHER" id="PTHR43386">
    <property type="entry name" value="OLIGOPEPTIDE TRANSPORT SYSTEM PERMEASE PROTEIN APPC"/>
    <property type="match status" value="1"/>
</dbReference>
<keyword evidence="10" id="KW-1185">Reference proteome</keyword>
<evidence type="ECO:0000256" key="2">
    <source>
        <dbReference type="ARBA" id="ARBA00022448"/>
    </source>
</evidence>
<evidence type="ECO:0000256" key="3">
    <source>
        <dbReference type="ARBA" id="ARBA00022475"/>
    </source>
</evidence>
<evidence type="ECO:0000256" key="6">
    <source>
        <dbReference type="ARBA" id="ARBA00023136"/>
    </source>
</evidence>
<evidence type="ECO:0000256" key="1">
    <source>
        <dbReference type="ARBA" id="ARBA00004651"/>
    </source>
</evidence>